<feature type="transmembrane region" description="Helical" evidence="1">
    <location>
        <begin position="156"/>
        <end position="175"/>
    </location>
</feature>
<dbReference type="SUPFAM" id="SSF46785">
    <property type="entry name" value="Winged helix' DNA-binding domain"/>
    <property type="match status" value="1"/>
</dbReference>
<dbReference type="Gene3D" id="1.10.10.10">
    <property type="entry name" value="Winged helix-like DNA-binding domain superfamily/Winged helix DNA-binding domain"/>
    <property type="match status" value="1"/>
</dbReference>
<keyword evidence="1" id="KW-0472">Membrane</keyword>
<accession>A0ABD6CSA2</accession>
<keyword evidence="3" id="KW-1185">Reference proteome</keyword>
<sequence length="195" mass="21777">MVPSPNWIDRRIDSNLDNTLTQEHVVETMLEADRPFFSSRQLASRVKPDVSKATVRNRLNELQELDVVATEAYPDSVTLYYIKYPDSEWPLSPEGKRALMAESPLDRLTTRGFLTLQDTVGVRTLVLAGFQLSLALLAAGSLLTILGFDPGLESDIALWATAFNVLVFSGILLVTERIVHRVRSRFGPLHLLPTT</sequence>
<evidence type="ECO:0000256" key="1">
    <source>
        <dbReference type="SAM" id="Phobius"/>
    </source>
</evidence>
<dbReference type="EMBL" id="JBHUDK010000014">
    <property type="protein sequence ID" value="MFD1600304.1"/>
    <property type="molecule type" value="Genomic_DNA"/>
</dbReference>
<evidence type="ECO:0000313" key="2">
    <source>
        <dbReference type="EMBL" id="MFD1600304.1"/>
    </source>
</evidence>
<dbReference type="AlphaFoldDB" id="A0ABD6CSA2"/>
<gene>
    <name evidence="2" type="ORF">ACFSBX_15240</name>
</gene>
<keyword evidence="1" id="KW-0812">Transmembrane</keyword>
<name>A0ABD6CSA2_9EURY</name>
<comment type="caution">
    <text evidence="2">The sequence shown here is derived from an EMBL/GenBank/DDBJ whole genome shotgun (WGS) entry which is preliminary data.</text>
</comment>
<dbReference type="Proteomes" id="UP001597085">
    <property type="component" value="Unassembled WGS sequence"/>
</dbReference>
<dbReference type="InterPro" id="IPR036388">
    <property type="entry name" value="WH-like_DNA-bd_sf"/>
</dbReference>
<dbReference type="RefSeq" id="WP_345780752.1">
    <property type="nucleotide sequence ID" value="NZ_JBHUDK010000014.1"/>
</dbReference>
<evidence type="ECO:0000313" key="3">
    <source>
        <dbReference type="Proteomes" id="UP001597085"/>
    </source>
</evidence>
<reference evidence="2 3" key="1">
    <citation type="journal article" date="2019" name="Int. J. Syst. Evol. Microbiol.">
        <title>The Global Catalogue of Microorganisms (GCM) 10K type strain sequencing project: providing services to taxonomists for standard genome sequencing and annotation.</title>
        <authorList>
            <consortium name="The Broad Institute Genomics Platform"/>
            <consortium name="The Broad Institute Genome Sequencing Center for Infectious Disease"/>
            <person name="Wu L."/>
            <person name="Ma J."/>
        </authorList>
    </citation>
    <scope>NUCLEOTIDE SEQUENCE [LARGE SCALE GENOMIC DNA]</scope>
    <source>
        <strain evidence="2 3">CGMCC 1.12121</strain>
    </source>
</reference>
<dbReference type="InterPro" id="IPR036390">
    <property type="entry name" value="WH_DNA-bd_sf"/>
</dbReference>
<feature type="transmembrane region" description="Helical" evidence="1">
    <location>
        <begin position="120"/>
        <end position="144"/>
    </location>
</feature>
<protein>
    <submittedName>
        <fullName evidence="2">Uncharacterized protein</fullName>
    </submittedName>
</protein>
<organism evidence="2 3">
    <name type="scientific">Halobellus rarus</name>
    <dbReference type="NCBI Taxonomy" id="1126237"/>
    <lineage>
        <taxon>Archaea</taxon>
        <taxon>Methanobacteriati</taxon>
        <taxon>Methanobacteriota</taxon>
        <taxon>Stenosarchaea group</taxon>
        <taxon>Halobacteria</taxon>
        <taxon>Halobacteriales</taxon>
        <taxon>Haloferacaceae</taxon>
        <taxon>Halobellus</taxon>
    </lineage>
</organism>
<keyword evidence="1" id="KW-1133">Transmembrane helix</keyword>
<proteinExistence type="predicted"/>